<dbReference type="Proteomes" id="UP000321893">
    <property type="component" value="Unassembled WGS sequence"/>
</dbReference>
<accession>A0A511DUV6</accession>
<comment type="caution">
    <text evidence="1">The sequence shown here is derived from an EMBL/GenBank/DDBJ whole genome shotgun (WGS) entry which is preliminary data.</text>
</comment>
<name>A0A511DUV6_LENKE</name>
<dbReference type="OrthoDB" id="2284251at2"/>
<dbReference type="EMBL" id="BJVK01000007">
    <property type="protein sequence ID" value="GEL28047.1"/>
    <property type="molecule type" value="Genomic_DNA"/>
</dbReference>
<evidence type="ECO:0000313" key="1">
    <source>
        <dbReference type="EMBL" id="GEL28047.1"/>
    </source>
</evidence>
<dbReference type="AlphaFoldDB" id="A0A511DUV6"/>
<dbReference type="STRING" id="1423764.FC95_GL000693"/>
<organism evidence="1 2">
    <name type="scientific">Lentilactobacillus kefiri</name>
    <name type="common">Lactobacillus kefiri</name>
    <dbReference type="NCBI Taxonomy" id="33962"/>
    <lineage>
        <taxon>Bacteria</taxon>
        <taxon>Bacillati</taxon>
        <taxon>Bacillota</taxon>
        <taxon>Bacilli</taxon>
        <taxon>Lactobacillales</taxon>
        <taxon>Lactobacillaceae</taxon>
        <taxon>Lentilactobacillus</taxon>
    </lineage>
</organism>
<evidence type="ECO:0000313" key="2">
    <source>
        <dbReference type="Proteomes" id="UP000321893"/>
    </source>
</evidence>
<proteinExistence type="predicted"/>
<protein>
    <submittedName>
        <fullName evidence="1">Uncharacterized protein</fullName>
    </submittedName>
</protein>
<reference evidence="1" key="1">
    <citation type="submission" date="2019-07" db="EMBL/GenBank/DDBJ databases">
        <title>Whole genome shotgun sequence of Lactobacillus kefiri NBRC 15888.</title>
        <authorList>
            <person name="Hosoyama A."/>
            <person name="Uohara A."/>
            <person name="Ohji S."/>
            <person name="Ichikawa N."/>
        </authorList>
    </citation>
    <scope>NUCLEOTIDE SEQUENCE [LARGE SCALE GENOMIC DNA]</scope>
    <source>
        <strain evidence="1">NBRC 15888</strain>
    </source>
</reference>
<keyword evidence="2" id="KW-1185">Reference proteome</keyword>
<dbReference type="RefSeq" id="WP_056981342.1">
    <property type="nucleotide sequence ID" value="NZ_BJVK01000007.1"/>
</dbReference>
<sequence length="257" mass="29608">MRFSKALFAISAVAVAALTVMLLSNIARADVESPAPYQYYRTTQSFKISMMGSSQKVPVPSGVVVRAQKETFNYKLPAKTQYQIDFTPMSYKLRKQFFPKKFKGNWTSSTFSSIGKYLQPVSIPKSVFMTTLDSVPSEGYYTKYIGQKKGHVNRTIVATTDGYIESYSDEFDFKPKTYVKIRKIKQSGNTKYYYYRVHMKGLRDKHIRKHGTQRYRLKIVNNKEIREVQGNDSPAYYSVIRVGGVKYYGIVHNDYPN</sequence>
<dbReference type="GeneID" id="71566884"/>
<gene>
    <name evidence="1" type="ORF">LKE01_08670</name>
</gene>